<comment type="caution">
    <text evidence="1">The sequence shown here is derived from an EMBL/GenBank/DDBJ whole genome shotgun (WGS) entry which is preliminary data.</text>
</comment>
<dbReference type="Gene3D" id="1.25.40.10">
    <property type="entry name" value="Tetratricopeptide repeat domain"/>
    <property type="match status" value="1"/>
</dbReference>
<dbReference type="InterPro" id="IPR011990">
    <property type="entry name" value="TPR-like_helical_dom_sf"/>
</dbReference>
<evidence type="ECO:0000313" key="2">
    <source>
        <dbReference type="Proteomes" id="UP000251213"/>
    </source>
</evidence>
<dbReference type="EMBL" id="QJKK01000009">
    <property type="protein sequence ID" value="RAL22564.1"/>
    <property type="molecule type" value="Genomic_DNA"/>
</dbReference>
<dbReference type="SUPFAM" id="SSF48452">
    <property type="entry name" value="TPR-like"/>
    <property type="match status" value="1"/>
</dbReference>
<protein>
    <recommendedName>
        <fullName evidence="3">MalT-like TPR region domain-containing protein</fullName>
    </recommendedName>
</protein>
<evidence type="ECO:0000313" key="1">
    <source>
        <dbReference type="EMBL" id="RAL22564.1"/>
    </source>
</evidence>
<reference evidence="1 2" key="1">
    <citation type="submission" date="2018-06" db="EMBL/GenBank/DDBJ databases">
        <title>Thermoflavimicrobium daqus sp. nov., a thermophilic microbe isolated from Moutai-flavour Daqu.</title>
        <authorList>
            <person name="Wang X."/>
            <person name="Zhou H."/>
        </authorList>
    </citation>
    <scope>NUCLEOTIDE SEQUENCE [LARGE SCALE GENOMIC DNA]</scope>
    <source>
        <strain evidence="1 2">FBKL4.011</strain>
    </source>
</reference>
<proteinExistence type="predicted"/>
<name>A0A364K2A7_9BACL</name>
<dbReference type="AlphaFoldDB" id="A0A364K2A7"/>
<reference evidence="1 2" key="2">
    <citation type="submission" date="2018-06" db="EMBL/GenBank/DDBJ databases">
        <authorList>
            <person name="Zhirakovskaya E."/>
        </authorList>
    </citation>
    <scope>NUCLEOTIDE SEQUENCE [LARGE SCALE GENOMIC DNA]</scope>
    <source>
        <strain evidence="1 2">FBKL4.011</strain>
    </source>
</reference>
<organism evidence="1 2">
    <name type="scientific">Thermoflavimicrobium daqui</name>
    <dbReference type="NCBI Taxonomy" id="2137476"/>
    <lineage>
        <taxon>Bacteria</taxon>
        <taxon>Bacillati</taxon>
        <taxon>Bacillota</taxon>
        <taxon>Bacilli</taxon>
        <taxon>Bacillales</taxon>
        <taxon>Thermoactinomycetaceae</taxon>
        <taxon>Thermoflavimicrobium</taxon>
    </lineage>
</organism>
<dbReference type="RefSeq" id="WP_113659807.1">
    <property type="nucleotide sequence ID" value="NZ_KZ845671.1"/>
</dbReference>
<sequence>MWNQALLYFSKGIKAVDNHPNSIRSNIKSTYYNEFSHVSYYQNDTNSALSYSKEGLKAFDADGDWTHLKYLLMVNQVNYLKNQSQIEEALNILGSMWQESHQIVNTEVLLNMYELQAELLNKTKRYQEATKFAMTGIELALIEKNDDRLFDLWINRIV</sequence>
<accession>A0A364K2A7</accession>
<dbReference type="Proteomes" id="UP000251213">
    <property type="component" value="Unassembled WGS sequence"/>
</dbReference>
<gene>
    <name evidence="1" type="ORF">DL897_14225</name>
</gene>
<keyword evidence="2" id="KW-1185">Reference proteome</keyword>
<evidence type="ECO:0008006" key="3">
    <source>
        <dbReference type="Google" id="ProtNLM"/>
    </source>
</evidence>